<dbReference type="Pfam" id="PF13654">
    <property type="entry name" value="AAA_32"/>
    <property type="match status" value="1"/>
</dbReference>
<protein>
    <recommendedName>
        <fullName evidence="2">endopeptidase La</fullName>
        <ecNumber evidence="2">3.4.21.53</ecNumber>
    </recommendedName>
</protein>
<dbReference type="EMBL" id="JBHUHT010000009">
    <property type="protein sequence ID" value="MFD2095682.1"/>
    <property type="molecule type" value="Genomic_DNA"/>
</dbReference>
<feature type="active site" evidence="2">
    <location>
        <position position="516"/>
    </location>
</feature>
<dbReference type="Pfam" id="PF05362">
    <property type="entry name" value="Lon_C"/>
    <property type="match status" value="1"/>
</dbReference>
<dbReference type="InterPro" id="IPR046843">
    <property type="entry name" value="LonB_AAA-LID"/>
</dbReference>
<dbReference type="PRINTS" id="PR00830">
    <property type="entry name" value="ENDOLAPTASE"/>
</dbReference>
<dbReference type="InterPro" id="IPR027065">
    <property type="entry name" value="Lon_Prtase"/>
</dbReference>
<evidence type="ECO:0000256" key="2">
    <source>
        <dbReference type="PROSITE-ProRule" id="PRU01122"/>
    </source>
</evidence>
<dbReference type="PANTHER" id="PTHR10046">
    <property type="entry name" value="ATP DEPENDENT LON PROTEASE FAMILY MEMBER"/>
    <property type="match status" value="1"/>
</dbReference>
<dbReference type="Gene3D" id="3.30.230.10">
    <property type="match status" value="1"/>
</dbReference>
<evidence type="ECO:0000313" key="5">
    <source>
        <dbReference type="Proteomes" id="UP001597380"/>
    </source>
</evidence>
<keyword evidence="2" id="KW-0720">Serine protease</keyword>
<dbReference type="SUPFAM" id="SSF54211">
    <property type="entry name" value="Ribosomal protein S5 domain 2-like"/>
    <property type="match status" value="1"/>
</dbReference>
<reference evidence="5" key="1">
    <citation type="journal article" date="2019" name="Int. J. Syst. Evol. Microbiol.">
        <title>The Global Catalogue of Microorganisms (GCM) 10K type strain sequencing project: providing services to taxonomists for standard genome sequencing and annotation.</title>
        <authorList>
            <consortium name="The Broad Institute Genomics Platform"/>
            <consortium name="The Broad Institute Genome Sequencing Center for Infectious Disease"/>
            <person name="Wu L."/>
            <person name="Ma J."/>
        </authorList>
    </citation>
    <scope>NUCLEOTIDE SEQUENCE [LARGE SCALE GENOMIC DNA]</scope>
    <source>
        <strain evidence="5">CGMCC 1.10992</strain>
    </source>
</reference>
<keyword evidence="1 2" id="KW-0645">Protease</keyword>
<keyword evidence="2" id="KW-0378">Hydrolase</keyword>
<dbReference type="EC" id="3.4.21.53" evidence="2"/>
<dbReference type="Pfam" id="PF20436">
    <property type="entry name" value="LonB_AAA-LID"/>
    <property type="match status" value="1"/>
</dbReference>
<feature type="domain" description="Lon proteolytic" evidence="3">
    <location>
        <begin position="426"/>
        <end position="621"/>
    </location>
</feature>
<dbReference type="InterPro" id="IPR020568">
    <property type="entry name" value="Ribosomal_Su5_D2-typ_SF"/>
</dbReference>
<dbReference type="InterPro" id="IPR008269">
    <property type="entry name" value="Lon_proteolytic"/>
</dbReference>
<dbReference type="InterPro" id="IPR041699">
    <property type="entry name" value="AAA_32"/>
</dbReference>
<evidence type="ECO:0000256" key="1">
    <source>
        <dbReference type="ARBA" id="ARBA00022670"/>
    </source>
</evidence>
<sequence>MVTLPKPISSEQIGPLFLKQTFSESNNDVNVARVGVDLSLGQDAAVETLSIAFSDACRGQHLYFNSRGGFDDEFLISDLLSRGLPDDHKLASRDWVYVPCSLQPNKPRLIELPAASAGQFCEDIAAYYESLLKDIDGPSFEALLSQYGDSANLRAYLAELALGDTAHEMTPAVLVTHSQANEFPLIHCYRLDERRLFGEIRYETQQGSVITSQQMLQPGLLHLANGGVLVIKAEHLIERPDLWGRLKAVILTGLLDWLPLESQNVVSAFNPEPMPLNIRLILIGDRSCLSELELQDPEFTEFFSLICDIRAVYDVRTASDHLKYRLYIQEVARFRGLLPLSEEAIDAIANWSSRHCEDNSRVLLTSRDIGNLMAQACHYAHKQKALQLDASHVVKAIEASKKRLCLIADEHLYGIETGQVKLQLTGKAIGQVNGLTVIDAAGEQFGEPARITASVHMGDGDVIDIERKADMAGNIHAKSTMILSAFVHGLFSKDTPLPLSCSLVFEQSYYHVDGDSAGLAELLALLSSFSHIPIQQSFAITGAIDQFGQVMAVGGVNEKIEGFYKAAKHVAPEQSVSVILPRANINQLNLAPVYIEAIEQESLILYGVDNVAEAIALSMGMSAGELDDHGYYPENTVYGRIQRRVDDIHSHEKPSLWSIFFPWKRH</sequence>
<dbReference type="SUPFAM" id="SSF52540">
    <property type="entry name" value="P-loop containing nucleoside triphosphate hydrolases"/>
    <property type="match status" value="1"/>
</dbReference>
<dbReference type="InterPro" id="IPR014721">
    <property type="entry name" value="Ribsml_uS5_D2-typ_fold_subgr"/>
</dbReference>
<comment type="caution">
    <text evidence="4">The sequence shown here is derived from an EMBL/GenBank/DDBJ whole genome shotgun (WGS) entry which is preliminary data.</text>
</comment>
<evidence type="ECO:0000259" key="3">
    <source>
        <dbReference type="PROSITE" id="PS51786"/>
    </source>
</evidence>
<feature type="active site" evidence="2">
    <location>
        <position position="559"/>
    </location>
</feature>
<comment type="catalytic activity">
    <reaction evidence="2">
        <text>Hydrolysis of proteins in presence of ATP.</text>
        <dbReference type="EC" id="3.4.21.53"/>
    </reaction>
</comment>
<accession>A0ABW4XKL8</accession>
<dbReference type="InterPro" id="IPR027417">
    <property type="entry name" value="P-loop_NTPase"/>
</dbReference>
<proteinExistence type="inferred from homology"/>
<organism evidence="4 5">
    <name type="scientific">Corallincola platygyrae</name>
    <dbReference type="NCBI Taxonomy" id="1193278"/>
    <lineage>
        <taxon>Bacteria</taxon>
        <taxon>Pseudomonadati</taxon>
        <taxon>Pseudomonadota</taxon>
        <taxon>Gammaproteobacteria</taxon>
        <taxon>Alteromonadales</taxon>
        <taxon>Psychromonadaceae</taxon>
        <taxon>Corallincola</taxon>
    </lineage>
</organism>
<keyword evidence="5" id="KW-1185">Reference proteome</keyword>
<dbReference type="PROSITE" id="PS51786">
    <property type="entry name" value="LON_PROTEOLYTIC"/>
    <property type="match status" value="1"/>
</dbReference>
<comment type="similarity">
    <text evidence="2">Belongs to the peptidase S16 family.</text>
</comment>
<dbReference type="Gene3D" id="3.40.50.300">
    <property type="entry name" value="P-loop containing nucleotide triphosphate hydrolases"/>
    <property type="match status" value="1"/>
</dbReference>
<evidence type="ECO:0000313" key="4">
    <source>
        <dbReference type="EMBL" id="MFD2095682.1"/>
    </source>
</evidence>
<dbReference type="Gene3D" id="1.10.8.60">
    <property type="match status" value="1"/>
</dbReference>
<gene>
    <name evidence="4" type="ORF">ACFSJ3_06775</name>
</gene>
<name>A0ABW4XKL8_9GAMM</name>
<dbReference type="Proteomes" id="UP001597380">
    <property type="component" value="Unassembled WGS sequence"/>
</dbReference>
<dbReference type="RefSeq" id="WP_345340248.1">
    <property type="nucleotide sequence ID" value="NZ_BAABLI010000014.1"/>
</dbReference>